<accession>A0ABD1YJD2</accession>
<dbReference type="Gene3D" id="3.40.50.720">
    <property type="entry name" value="NAD(P)-binding Rossmann-like Domain"/>
    <property type="match status" value="1"/>
</dbReference>
<keyword evidence="3" id="KW-0067">ATP-binding</keyword>
<dbReference type="Proteomes" id="UP001605036">
    <property type="component" value="Unassembled WGS sequence"/>
</dbReference>
<sequence>MGERMVHEEEKLEGFETRILGIKDEIAREEFTAKLTRIRKEIRELRNGLDLLDKVQGAVSEGQKELADEVQEKNIKEGEQVQNNLDSPNQIDRRRRLGTCGLDNKSCSTGVFASGHSMSADMIRRYSRQLLVPAFGVSGQEKLSKSSVLVVGMGGLGSPVALYLAASGVGKLGLVDNDVVELSNLHRQIIHTEGFIGQTKVSSAVSACLGVNSSLKVKEYGNGLNAANAVQIISQYDVVVDATDNLPTRYIINDACVATGKPLVSGAALGLEGQLTVYNHKNGPCYRCLFPTPQPVSTRQRCSDNGVLGVVPGIIGAFQALEAIKLASGVGETLNSRMLLLDALSTRIHMVRLRGRNSECVSCGDAPQILASNLWEYDYERFTQSTLSEEEPKPQNLIAKEDRVSAEELQKYLESGKAYVLLDVRDPHEYAISSLSNSLNIPLSSLKEKLPVLRSALLDSSGKLVNGDHSVQTEQLVEDDRRGWFRMSGRRIN</sequence>
<keyword evidence="1" id="KW-0808">Transferase</keyword>
<proteinExistence type="predicted"/>
<protein>
    <recommendedName>
        <fullName evidence="4">Rhodanese domain-containing protein</fullName>
    </recommendedName>
</protein>
<dbReference type="FunFam" id="3.40.50.720:FF:000033">
    <property type="entry name" value="Adenylyltransferase and sulfurtransferase MOCS3"/>
    <property type="match status" value="1"/>
</dbReference>
<dbReference type="PANTHER" id="PTHR10953">
    <property type="entry name" value="UBIQUITIN-ACTIVATING ENZYME E1"/>
    <property type="match status" value="1"/>
</dbReference>
<evidence type="ECO:0000256" key="1">
    <source>
        <dbReference type="ARBA" id="ARBA00022679"/>
    </source>
</evidence>
<dbReference type="CDD" id="cd00757">
    <property type="entry name" value="ThiF_MoeB_HesA_family"/>
    <property type="match status" value="1"/>
</dbReference>
<dbReference type="EMBL" id="JBHFFA010000004">
    <property type="protein sequence ID" value="KAL2630901.1"/>
    <property type="molecule type" value="Genomic_DNA"/>
</dbReference>
<dbReference type="InterPro" id="IPR001763">
    <property type="entry name" value="Rhodanese-like_dom"/>
</dbReference>
<dbReference type="PANTHER" id="PTHR10953:SF102">
    <property type="entry name" value="ADENYLYLTRANSFERASE AND SULFURTRANSFERASE MOCS3"/>
    <property type="match status" value="1"/>
</dbReference>
<gene>
    <name evidence="5" type="ORF">R1flu_015587</name>
</gene>
<evidence type="ECO:0000313" key="5">
    <source>
        <dbReference type="EMBL" id="KAL2630901.1"/>
    </source>
</evidence>
<dbReference type="NCBIfam" id="NF004281">
    <property type="entry name" value="PRK05690.1"/>
    <property type="match status" value="1"/>
</dbReference>
<dbReference type="AlphaFoldDB" id="A0ABD1YJD2"/>
<dbReference type="SUPFAM" id="SSF69572">
    <property type="entry name" value="Activating enzymes of the ubiquitin-like proteins"/>
    <property type="match status" value="1"/>
</dbReference>
<organism evidence="5 6">
    <name type="scientific">Riccia fluitans</name>
    <dbReference type="NCBI Taxonomy" id="41844"/>
    <lineage>
        <taxon>Eukaryota</taxon>
        <taxon>Viridiplantae</taxon>
        <taxon>Streptophyta</taxon>
        <taxon>Embryophyta</taxon>
        <taxon>Marchantiophyta</taxon>
        <taxon>Marchantiopsida</taxon>
        <taxon>Marchantiidae</taxon>
        <taxon>Marchantiales</taxon>
        <taxon>Ricciaceae</taxon>
        <taxon>Riccia</taxon>
    </lineage>
</organism>
<dbReference type="GO" id="GO:0005524">
    <property type="term" value="F:ATP binding"/>
    <property type="evidence" value="ECO:0007669"/>
    <property type="project" value="UniProtKB-KW"/>
</dbReference>
<dbReference type="InterPro" id="IPR036873">
    <property type="entry name" value="Rhodanese-like_dom_sf"/>
</dbReference>
<evidence type="ECO:0000256" key="2">
    <source>
        <dbReference type="ARBA" id="ARBA00022741"/>
    </source>
</evidence>
<dbReference type="Pfam" id="PF00899">
    <property type="entry name" value="ThiF"/>
    <property type="match status" value="1"/>
</dbReference>
<keyword evidence="6" id="KW-1185">Reference proteome</keyword>
<comment type="caution">
    <text evidence="5">The sequence shown here is derived from an EMBL/GenBank/DDBJ whole genome shotgun (WGS) entry which is preliminary data.</text>
</comment>
<feature type="domain" description="Rhodanese" evidence="4">
    <location>
        <begin position="415"/>
        <end position="451"/>
    </location>
</feature>
<dbReference type="Pfam" id="PF00581">
    <property type="entry name" value="Rhodanese"/>
    <property type="match status" value="1"/>
</dbReference>
<dbReference type="Gene3D" id="3.40.250.10">
    <property type="entry name" value="Rhodanese-like domain"/>
    <property type="match status" value="1"/>
</dbReference>
<evidence type="ECO:0000259" key="4">
    <source>
        <dbReference type="PROSITE" id="PS50206"/>
    </source>
</evidence>
<dbReference type="GO" id="GO:0016740">
    <property type="term" value="F:transferase activity"/>
    <property type="evidence" value="ECO:0007669"/>
    <property type="project" value="UniProtKB-KW"/>
</dbReference>
<dbReference type="InterPro" id="IPR000594">
    <property type="entry name" value="ThiF_NAD_FAD-bd"/>
</dbReference>
<dbReference type="InterPro" id="IPR045886">
    <property type="entry name" value="ThiF/MoeB/HesA"/>
</dbReference>
<dbReference type="PROSITE" id="PS50206">
    <property type="entry name" value="RHODANESE_3"/>
    <property type="match status" value="1"/>
</dbReference>
<dbReference type="InterPro" id="IPR035985">
    <property type="entry name" value="Ubiquitin-activating_enz"/>
</dbReference>
<evidence type="ECO:0000313" key="6">
    <source>
        <dbReference type="Proteomes" id="UP001605036"/>
    </source>
</evidence>
<evidence type="ECO:0000256" key="3">
    <source>
        <dbReference type="ARBA" id="ARBA00022840"/>
    </source>
</evidence>
<keyword evidence="2" id="KW-0547">Nucleotide-binding</keyword>
<name>A0ABD1YJD2_9MARC</name>
<reference evidence="5 6" key="1">
    <citation type="submission" date="2024-09" db="EMBL/GenBank/DDBJ databases">
        <title>Chromosome-scale assembly of Riccia fluitans.</title>
        <authorList>
            <person name="Paukszto L."/>
            <person name="Sawicki J."/>
            <person name="Karawczyk K."/>
            <person name="Piernik-Szablinska J."/>
            <person name="Szczecinska M."/>
            <person name="Mazdziarz M."/>
        </authorList>
    </citation>
    <scope>NUCLEOTIDE SEQUENCE [LARGE SCALE GENOMIC DNA]</scope>
    <source>
        <strain evidence="5">Rf_01</strain>
        <tissue evidence="5">Aerial parts of the thallus</tissue>
    </source>
</reference>